<evidence type="ECO:0000256" key="1">
    <source>
        <dbReference type="ARBA" id="ARBA00006572"/>
    </source>
</evidence>
<evidence type="ECO:0000256" key="3">
    <source>
        <dbReference type="ARBA" id="ARBA00022483"/>
    </source>
</evidence>
<dbReference type="InterPro" id="IPR048625">
    <property type="entry name" value="Sec10_N"/>
</dbReference>
<evidence type="ECO:0000256" key="5">
    <source>
        <dbReference type="SAM" id="MobiDB-lite"/>
    </source>
</evidence>
<comment type="similarity">
    <text evidence="1">Belongs to the SEC10 family.</text>
</comment>
<dbReference type="GO" id="GO:0000145">
    <property type="term" value="C:exocyst"/>
    <property type="evidence" value="ECO:0007669"/>
    <property type="project" value="TreeGrafter"/>
</dbReference>
<dbReference type="GO" id="GO:0006887">
    <property type="term" value="P:exocytosis"/>
    <property type="evidence" value="ECO:0007669"/>
    <property type="project" value="UniProtKB-KW"/>
</dbReference>
<dbReference type="InterPro" id="IPR009976">
    <property type="entry name" value="Sec10-like"/>
</dbReference>
<keyword evidence="4" id="KW-0175">Coiled coil</keyword>
<sequence length="833" mass="91331">MAKMKISSRASSISSLSLLDVDDFKGSFSFDEFFKKLASDVLPSLQEQEGEDEEEGGVSKSTASGPTFIDAEKLLPLLQDTRSELVDLSYQVDSKLEKLKKEVALHDSNHRKTLTELEKGVETLFESFSRLDSRISGVGQTAARIGDHLQSADAQRETASQTIELIKYLMEFNSLGDLMELSPLFSDDSRVAEAAAIAQKLRAIAEGDVIAGGQAIGMPSAKGASNPNRGLEVAVANLQDYCNELENRLLARFDAAAQKKDLMPMAECAKISSQFDKGVNAMIRYVGSRPMFLEVEVMNADVRKVLGEEGTQLSATNLERRLSSVYKEIIETVRKEAVVISAVFPNPDAAMSLLVQRVLEQRVGSILDRILPKPSLSYPPSMEEGGLLQYLRILAVAYEKTLELSKELHTIGTGDLDVEGLAESLFSTHREEYAEMEQASLTQLFQAKMSELRASLPQQGDIQGTVNRSRVVSSSPSHQPMSTSVVTEFVRWNEEAVQRCCLLTPQPIPLATNVRAIFTCLLDQVSHYTTEGLERAREALNEAAALRERFVIGASVSRRVAAAAASAAEAAAAAGESSFRAFMVAVQRSTTNVAMVQQHFVSTIARLLLPVDGAHAACCEEMAASMSNAEGAALKGLQQCIDTVMVEVDRLLAAEQKVTDYCPPEDGNAPDHRPTNACIRVVAYLARMLEAANGALEGLNKQAFMTEMGNRLHKGLLSHWQRFTFNPSGGLRLKRDATEYAEFVRSFKAPAVDEKFETLGTLVNVFIVAPESLFTLIDGSLRGSRKEALRFIELREDYKMKRGLLITSLESLYPHLGNGSNDLVSFRDAHCKF</sequence>
<reference evidence="8" key="1">
    <citation type="submission" date="2021-01" db="EMBL/GenBank/DDBJ databases">
        <title>Adiantum capillus-veneris genome.</title>
        <authorList>
            <person name="Fang Y."/>
            <person name="Liao Q."/>
        </authorList>
    </citation>
    <scope>NUCLEOTIDE SEQUENCE</scope>
    <source>
        <strain evidence="8">H3</strain>
        <tissue evidence="8">Leaf</tissue>
    </source>
</reference>
<comment type="caution">
    <text evidence="8">The sequence shown here is derived from an EMBL/GenBank/DDBJ whole genome shotgun (WGS) entry which is preliminary data.</text>
</comment>
<dbReference type="Pfam" id="PF20667">
    <property type="entry name" value="Sec10_N"/>
    <property type="match status" value="1"/>
</dbReference>
<evidence type="ECO:0000313" key="8">
    <source>
        <dbReference type="EMBL" id="KAI5066202.1"/>
    </source>
</evidence>
<evidence type="ECO:0000256" key="2">
    <source>
        <dbReference type="ARBA" id="ARBA00022448"/>
    </source>
</evidence>
<evidence type="ECO:0000259" key="6">
    <source>
        <dbReference type="Pfam" id="PF07393"/>
    </source>
</evidence>
<dbReference type="Proteomes" id="UP000886520">
    <property type="component" value="Chromosome 18"/>
</dbReference>
<feature type="domain" description="Exocyst complex component Sec10 N-terminal" evidence="7">
    <location>
        <begin position="79"/>
        <end position="187"/>
    </location>
</feature>
<proteinExistence type="inferred from homology"/>
<evidence type="ECO:0000313" key="9">
    <source>
        <dbReference type="Proteomes" id="UP000886520"/>
    </source>
</evidence>
<dbReference type="PANTHER" id="PTHR12100:SF0">
    <property type="entry name" value="EXOCYST COMPLEX COMPONENT 5"/>
    <property type="match status" value="1"/>
</dbReference>
<dbReference type="OrthoDB" id="125856at2759"/>
<dbReference type="Pfam" id="PF07393">
    <property type="entry name" value="Sec10_HB"/>
    <property type="match status" value="2"/>
</dbReference>
<dbReference type="EMBL" id="JABFUD020000018">
    <property type="protein sequence ID" value="KAI5066202.1"/>
    <property type="molecule type" value="Genomic_DNA"/>
</dbReference>
<keyword evidence="3" id="KW-0268">Exocytosis</keyword>
<dbReference type="AlphaFoldDB" id="A0A9D4Z9Z5"/>
<dbReference type="PANTHER" id="PTHR12100">
    <property type="entry name" value="SEC10"/>
    <property type="match status" value="1"/>
</dbReference>
<feature type="domain" description="Exocyst complex component Sec10-like alpha-helical bundle" evidence="6">
    <location>
        <begin position="469"/>
        <end position="799"/>
    </location>
</feature>
<feature type="region of interest" description="Disordered" evidence="5">
    <location>
        <begin position="45"/>
        <end position="65"/>
    </location>
</feature>
<evidence type="ECO:0000256" key="4">
    <source>
        <dbReference type="ARBA" id="ARBA00023054"/>
    </source>
</evidence>
<accession>A0A9D4Z9Z5</accession>
<evidence type="ECO:0000259" key="7">
    <source>
        <dbReference type="Pfam" id="PF20667"/>
    </source>
</evidence>
<organism evidence="8 9">
    <name type="scientific">Adiantum capillus-veneris</name>
    <name type="common">Maidenhair fern</name>
    <dbReference type="NCBI Taxonomy" id="13818"/>
    <lineage>
        <taxon>Eukaryota</taxon>
        <taxon>Viridiplantae</taxon>
        <taxon>Streptophyta</taxon>
        <taxon>Embryophyta</taxon>
        <taxon>Tracheophyta</taxon>
        <taxon>Polypodiopsida</taxon>
        <taxon>Polypodiidae</taxon>
        <taxon>Polypodiales</taxon>
        <taxon>Pteridineae</taxon>
        <taxon>Pteridaceae</taxon>
        <taxon>Vittarioideae</taxon>
        <taxon>Adiantum</taxon>
    </lineage>
</organism>
<keyword evidence="9" id="KW-1185">Reference proteome</keyword>
<keyword evidence="2" id="KW-0813">Transport</keyword>
<feature type="domain" description="Exocyst complex component Sec10-like alpha-helical bundle" evidence="6">
    <location>
        <begin position="193"/>
        <end position="455"/>
    </location>
</feature>
<dbReference type="InterPro" id="IPR048627">
    <property type="entry name" value="Sec10_HB"/>
</dbReference>
<protein>
    <recommendedName>
        <fullName evidence="10">Exocyst complex component Sec10</fullName>
    </recommendedName>
</protein>
<evidence type="ECO:0008006" key="10">
    <source>
        <dbReference type="Google" id="ProtNLM"/>
    </source>
</evidence>
<gene>
    <name evidence="8" type="ORF">GOP47_0018826</name>
</gene>
<dbReference type="GO" id="GO:0006893">
    <property type="term" value="P:Golgi to plasma membrane transport"/>
    <property type="evidence" value="ECO:0007669"/>
    <property type="project" value="TreeGrafter"/>
</dbReference>
<name>A0A9D4Z9Z5_ADICA</name>